<evidence type="ECO:0000256" key="12">
    <source>
        <dbReference type="ARBA" id="ARBA00022967"/>
    </source>
</evidence>
<dbReference type="InterPro" id="IPR023299">
    <property type="entry name" value="ATPase_P-typ_cyto_dom_N"/>
</dbReference>
<dbReference type="PRINTS" id="PR00121">
    <property type="entry name" value="NAKATPASE"/>
</dbReference>
<keyword evidence="7 16" id="KW-0479">Metal-binding</keyword>
<keyword evidence="3 16" id="KW-0813">Transport</keyword>
<evidence type="ECO:0000256" key="13">
    <source>
        <dbReference type="ARBA" id="ARBA00022989"/>
    </source>
</evidence>
<dbReference type="GO" id="GO:0005524">
    <property type="term" value="F:ATP binding"/>
    <property type="evidence" value="ECO:0007669"/>
    <property type="project" value="UniProtKB-KW"/>
</dbReference>
<organism evidence="18 19">
    <name type="scientific">Aquarana catesbeiana</name>
    <name type="common">American bullfrog</name>
    <name type="synonym">Rana catesbeiana</name>
    <dbReference type="NCBI Taxonomy" id="8400"/>
    <lineage>
        <taxon>Eukaryota</taxon>
        <taxon>Metazoa</taxon>
        <taxon>Chordata</taxon>
        <taxon>Craniata</taxon>
        <taxon>Vertebrata</taxon>
        <taxon>Euteleostomi</taxon>
        <taxon>Amphibia</taxon>
        <taxon>Batrachia</taxon>
        <taxon>Anura</taxon>
        <taxon>Neobatrachia</taxon>
        <taxon>Ranoidea</taxon>
        <taxon>Ranidae</taxon>
        <taxon>Aquarana</taxon>
    </lineage>
</organism>
<dbReference type="GO" id="GO:0042383">
    <property type="term" value="C:sarcolemma"/>
    <property type="evidence" value="ECO:0007669"/>
    <property type="project" value="UniProtKB-SubCell"/>
</dbReference>
<dbReference type="InterPro" id="IPR005775">
    <property type="entry name" value="P-type_ATPase_IIC"/>
</dbReference>
<evidence type="ECO:0000259" key="17">
    <source>
        <dbReference type="Pfam" id="PF00689"/>
    </source>
</evidence>
<dbReference type="GO" id="GO:0030007">
    <property type="term" value="P:intracellular potassium ion homeostasis"/>
    <property type="evidence" value="ECO:0007669"/>
    <property type="project" value="TreeGrafter"/>
</dbReference>
<dbReference type="SUPFAM" id="SSF56784">
    <property type="entry name" value="HAD-like"/>
    <property type="match status" value="1"/>
</dbReference>
<evidence type="ECO:0000313" key="19">
    <source>
        <dbReference type="Proteomes" id="UP000228934"/>
    </source>
</evidence>
<dbReference type="Proteomes" id="UP000228934">
    <property type="component" value="Unassembled WGS sequence"/>
</dbReference>
<keyword evidence="19" id="KW-1185">Reference proteome</keyword>
<feature type="non-terminal residue" evidence="18">
    <location>
        <position position="516"/>
    </location>
</feature>
<keyword evidence="10" id="KW-0460">Magnesium</keyword>
<dbReference type="SUPFAM" id="SSF81660">
    <property type="entry name" value="Metal cation-transporting ATPase, ATP-binding domain N"/>
    <property type="match status" value="1"/>
</dbReference>
<dbReference type="GO" id="GO:0036376">
    <property type="term" value="P:sodium ion export across plasma membrane"/>
    <property type="evidence" value="ECO:0007669"/>
    <property type="project" value="TreeGrafter"/>
</dbReference>
<comment type="subcellular location">
    <subcellularLocation>
        <location evidence="1">Cell membrane</location>
        <location evidence="1">Sarcolemma</location>
        <topology evidence="1">Multi-pass membrane protein</topology>
    </subcellularLocation>
    <subcellularLocation>
        <location evidence="16">Cell membrane</location>
        <topology evidence="16">Multi-pass membrane protein</topology>
    </subcellularLocation>
</comment>
<dbReference type="InterPro" id="IPR018303">
    <property type="entry name" value="ATPase_P-typ_P_site"/>
</dbReference>
<keyword evidence="11 16" id="KW-0630">Potassium</keyword>
<dbReference type="InterPro" id="IPR050510">
    <property type="entry name" value="Cation_transp_ATPase_P-type"/>
</dbReference>
<sequence>MARKNCLVKNLEAVETLGSTSTICSDKTGTLTQNRMTVAHMWFDNQIHEADTTENQSGASFDKSSPTWTALARIAGLCNRAVFQAGQENTPILKGLGPFQWLSSNDAMVAPQRTALTAYSMFPQFGALVMSLASKIVNISQWMYLRLSVHKNANSSESRYLLVMKGAPERILDRCTTILLQGKEQPLDEELKDSFQNAYLELGGLGERVLGFCHLALSDDQFPEGFQFDSEEVNFPTENLCFVGLISMIDPPRAAVPDAVGKCRSAGIKVIMVTGDHPITAKAIAKGVGIISEGNETVEDIAARLNIPVNQVNPRDAKACVIHGSDLKDMTPEQIDDILRHHTEIVFARTSPQQKLIIVEGCQRQGAIVAVTGDGVNDSPALKKADIGIAMGIAGSDVSKQAADMILLDDNFASIVTGVEEGRLIFDNLKKSIAYTLTSNIPEITPFLIFIIANIPLPLGTVTILCIDLGTDMVPAISLAYEQAESDIMKRQPRNPKTDKLVNERLISMAYGQIGE</sequence>
<keyword evidence="6" id="KW-0812">Transmembrane</keyword>
<keyword evidence="8 16" id="KW-0547">Nucleotide-binding</keyword>
<evidence type="ECO:0000256" key="16">
    <source>
        <dbReference type="RuleBase" id="RU362084"/>
    </source>
</evidence>
<dbReference type="Pfam" id="PF00689">
    <property type="entry name" value="Cation_ATPase_C"/>
    <property type="match status" value="1"/>
</dbReference>
<dbReference type="InterPro" id="IPR044492">
    <property type="entry name" value="P_typ_ATPase_HD_dom"/>
</dbReference>
<evidence type="ECO:0000256" key="2">
    <source>
        <dbReference type="ARBA" id="ARBA00006934"/>
    </source>
</evidence>
<dbReference type="InterPro" id="IPR006068">
    <property type="entry name" value="ATPase_P-typ_cation-transptr_C"/>
</dbReference>
<evidence type="ECO:0000256" key="9">
    <source>
        <dbReference type="ARBA" id="ARBA00022840"/>
    </source>
</evidence>
<dbReference type="SFLD" id="SFLDS00003">
    <property type="entry name" value="Haloacid_Dehalogenase"/>
    <property type="match status" value="1"/>
</dbReference>
<protein>
    <recommendedName>
        <fullName evidence="16">Sodium/potassium-transporting ATPase subunit alpha</fullName>
    </recommendedName>
</protein>
<keyword evidence="9 16" id="KW-0067">ATP-binding</keyword>
<evidence type="ECO:0000256" key="7">
    <source>
        <dbReference type="ARBA" id="ARBA00022723"/>
    </source>
</evidence>
<dbReference type="OrthoDB" id="3352408at2759"/>
<dbReference type="GO" id="GO:0005890">
    <property type="term" value="C:sodium:potassium-exchanging ATPase complex"/>
    <property type="evidence" value="ECO:0007669"/>
    <property type="project" value="TreeGrafter"/>
</dbReference>
<name>A0A2G9QCX9_AQUCT</name>
<dbReference type="FunFam" id="1.20.1110.10:FF:000095">
    <property type="entry name" value="Sodium/potassium-transporting ATPase subunit alpha-1"/>
    <property type="match status" value="1"/>
</dbReference>
<evidence type="ECO:0000256" key="3">
    <source>
        <dbReference type="ARBA" id="ARBA00022448"/>
    </source>
</evidence>
<keyword evidence="14 16" id="KW-0406">Ion transport</keyword>
<dbReference type="PANTHER" id="PTHR43294:SF9">
    <property type="entry name" value="SODIUM_POTASSIUM-TRANSPORTING ATPASE SUBUNIT ALPHA-1"/>
    <property type="match status" value="1"/>
</dbReference>
<dbReference type="FunFam" id="3.40.50.1000:FF:000004">
    <property type="entry name" value="Sodium/potassium-transporting ATPase subunit alpha"/>
    <property type="match status" value="1"/>
</dbReference>
<dbReference type="PANTHER" id="PTHR43294">
    <property type="entry name" value="SODIUM/POTASSIUM-TRANSPORTING ATPASE SUBUNIT ALPHA"/>
    <property type="match status" value="1"/>
</dbReference>
<dbReference type="NCBIfam" id="TIGR01106">
    <property type="entry name" value="ATPase-IIC_X-K"/>
    <property type="match status" value="1"/>
</dbReference>
<dbReference type="SFLD" id="SFLDG00002">
    <property type="entry name" value="C1.7:_P-type_atpase_like"/>
    <property type="match status" value="1"/>
</dbReference>
<accession>A0A2G9QCX9</accession>
<evidence type="ECO:0000256" key="10">
    <source>
        <dbReference type="ARBA" id="ARBA00022842"/>
    </source>
</evidence>
<keyword evidence="13" id="KW-1133">Transmembrane helix</keyword>
<dbReference type="InterPro" id="IPR001757">
    <property type="entry name" value="P_typ_ATPase"/>
</dbReference>
<evidence type="ECO:0000256" key="4">
    <source>
        <dbReference type="ARBA" id="ARBA00022538"/>
    </source>
</evidence>
<dbReference type="PROSITE" id="PS00154">
    <property type="entry name" value="ATPASE_E1_E2"/>
    <property type="match status" value="1"/>
</dbReference>
<dbReference type="AlphaFoldDB" id="A0A2G9QCX9"/>
<keyword evidence="4 16" id="KW-0633">Potassium transport</keyword>
<feature type="domain" description="Cation-transporting P-type ATPase C-terminal" evidence="17">
    <location>
        <begin position="456"/>
        <end position="511"/>
    </location>
</feature>
<keyword evidence="5" id="KW-0597">Phosphoprotein</keyword>
<proteinExistence type="inferred from homology"/>
<evidence type="ECO:0000256" key="5">
    <source>
        <dbReference type="ARBA" id="ARBA00022553"/>
    </source>
</evidence>
<dbReference type="Gene3D" id="3.40.1110.10">
    <property type="entry name" value="Calcium-transporting ATPase, cytoplasmic domain N"/>
    <property type="match status" value="2"/>
</dbReference>
<dbReference type="GO" id="GO:1990573">
    <property type="term" value="P:potassium ion import across plasma membrane"/>
    <property type="evidence" value="ECO:0007669"/>
    <property type="project" value="TreeGrafter"/>
</dbReference>
<keyword evidence="15" id="KW-0472">Membrane</keyword>
<dbReference type="Pfam" id="PF13246">
    <property type="entry name" value="Cation_ATPase"/>
    <property type="match status" value="1"/>
</dbReference>
<evidence type="ECO:0000313" key="18">
    <source>
        <dbReference type="EMBL" id="PIO13365.1"/>
    </source>
</evidence>
<gene>
    <name evidence="18" type="ORF">AB205_0074790</name>
</gene>
<dbReference type="NCBIfam" id="TIGR01494">
    <property type="entry name" value="ATPase_P-type"/>
    <property type="match status" value="1"/>
</dbReference>
<evidence type="ECO:0000256" key="1">
    <source>
        <dbReference type="ARBA" id="ARBA00004415"/>
    </source>
</evidence>
<evidence type="ECO:0000256" key="11">
    <source>
        <dbReference type="ARBA" id="ARBA00022958"/>
    </source>
</evidence>
<keyword evidence="12" id="KW-1278">Translocase</keyword>
<evidence type="ECO:0000256" key="15">
    <source>
        <dbReference type="ARBA" id="ARBA00023136"/>
    </source>
</evidence>
<dbReference type="PRINTS" id="PR00119">
    <property type="entry name" value="CATATPASE"/>
</dbReference>
<evidence type="ECO:0000256" key="14">
    <source>
        <dbReference type="ARBA" id="ARBA00023065"/>
    </source>
</evidence>
<dbReference type="GO" id="GO:0005391">
    <property type="term" value="F:P-type sodium:potassium-exchanging transporter activity"/>
    <property type="evidence" value="ECO:0007669"/>
    <property type="project" value="TreeGrafter"/>
</dbReference>
<comment type="similarity">
    <text evidence="2 16">Belongs to the cation transport ATPase (P-type) (TC 3.A.3) family. Type IIC subfamily.</text>
</comment>
<reference evidence="19" key="1">
    <citation type="journal article" date="2017" name="Nat. Commun.">
        <title>The North American bullfrog draft genome provides insight into hormonal regulation of long noncoding RNA.</title>
        <authorList>
            <person name="Hammond S.A."/>
            <person name="Warren R.L."/>
            <person name="Vandervalk B.P."/>
            <person name="Kucuk E."/>
            <person name="Khan H."/>
            <person name="Gibb E.A."/>
            <person name="Pandoh P."/>
            <person name="Kirk H."/>
            <person name="Zhao Y."/>
            <person name="Jones M."/>
            <person name="Mungall A.J."/>
            <person name="Coope R."/>
            <person name="Pleasance S."/>
            <person name="Moore R.A."/>
            <person name="Holt R.A."/>
            <person name="Round J.M."/>
            <person name="Ohora S."/>
            <person name="Walle B.V."/>
            <person name="Veldhoen N."/>
            <person name="Helbing C.C."/>
            <person name="Birol I."/>
        </authorList>
    </citation>
    <scope>NUCLEOTIDE SEQUENCE [LARGE SCALE GENOMIC DNA]</scope>
</reference>
<evidence type="ECO:0000256" key="6">
    <source>
        <dbReference type="ARBA" id="ARBA00022692"/>
    </source>
</evidence>
<dbReference type="EMBL" id="KZ025574">
    <property type="protein sequence ID" value="PIO13365.1"/>
    <property type="molecule type" value="Genomic_DNA"/>
</dbReference>
<dbReference type="InterPro" id="IPR036412">
    <property type="entry name" value="HAD-like_sf"/>
</dbReference>
<dbReference type="SFLD" id="SFLDF00027">
    <property type="entry name" value="p-type_atpase"/>
    <property type="match status" value="1"/>
</dbReference>
<evidence type="ECO:0000256" key="8">
    <source>
        <dbReference type="ARBA" id="ARBA00022741"/>
    </source>
</evidence>
<dbReference type="GO" id="GO:0046872">
    <property type="term" value="F:metal ion binding"/>
    <property type="evidence" value="ECO:0007669"/>
    <property type="project" value="UniProtKB-KW"/>
</dbReference>
<dbReference type="FunFam" id="3.40.1110.10:FF:000001">
    <property type="entry name" value="Sodium/potassium-transporting ATPase subunit alpha"/>
    <property type="match status" value="1"/>
</dbReference>
<dbReference type="GO" id="GO:0006883">
    <property type="term" value="P:intracellular sodium ion homeostasis"/>
    <property type="evidence" value="ECO:0007669"/>
    <property type="project" value="TreeGrafter"/>
</dbReference>
<dbReference type="GO" id="GO:1902600">
    <property type="term" value="P:proton transmembrane transport"/>
    <property type="evidence" value="ECO:0007669"/>
    <property type="project" value="TreeGrafter"/>
</dbReference>
<dbReference type="Gene3D" id="1.20.1110.10">
    <property type="entry name" value="Calcium-transporting ATPase, transmembrane domain"/>
    <property type="match status" value="2"/>
</dbReference>
<dbReference type="GO" id="GO:0016887">
    <property type="term" value="F:ATP hydrolysis activity"/>
    <property type="evidence" value="ECO:0007669"/>
    <property type="project" value="InterPro"/>
</dbReference>